<dbReference type="CDD" id="cd12330">
    <property type="entry name" value="RRM2_Hrp1p"/>
    <property type="match status" value="1"/>
</dbReference>
<dbReference type="GO" id="GO:0003723">
    <property type="term" value="F:RNA binding"/>
    <property type="evidence" value="ECO:0007669"/>
    <property type="project" value="UniProtKB-UniRule"/>
</dbReference>
<keyword evidence="1" id="KW-0694">RNA-binding</keyword>
<dbReference type="InterPro" id="IPR035979">
    <property type="entry name" value="RBD_domain_sf"/>
</dbReference>
<reference evidence="4" key="1">
    <citation type="submission" date="2023-08" db="EMBL/GenBank/DDBJ databases">
        <title>A de novo genome assembly of Solanum verrucosum Schlechtendal, a Mexican diploid species geographically isolated from the other diploid A-genome species in potato relatives.</title>
        <authorList>
            <person name="Hosaka K."/>
        </authorList>
    </citation>
    <scope>NUCLEOTIDE SEQUENCE</scope>
    <source>
        <tissue evidence="4">Young leaves</tissue>
    </source>
</reference>
<organism evidence="4 5">
    <name type="scientific">Solanum verrucosum</name>
    <dbReference type="NCBI Taxonomy" id="315347"/>
    <lineage>
        <taxon>Eukaryota</taxon>
        <taxon>Viridiplantae</taxon>
        <taxon>Streptophyta</taxon>
        <taxon>Embryophyta</taxon>
        <taxon>Tracheophyta</taxon>
        <taxon>Spermatophyta</taxon>
        <taxon>Magnoliopsida</taxon>
        <taxon>eudicotyledons</taxon>
        <taxon>Gunneridae</taxon>
        <taxon>Pentapetalae</taxon>
        <taxon>asterids</taxon>
        <taxon>lamiids</taxon>
        <taxon>Solanales</taxon>
        <taxon>Solanaceae</taxon>
        <taxon>Solanoideae</taxon>
        <taxon>Solaneae</taxon>
        <taxon>Solanum</taxon>
    </lineage>
</organism>
<dbReference type="PANTHER" id="PTHR48035:SF4">
    <property type="entry name" value="RRM DOMAIN-CONTAINING PROTEIN"/>
    <property type="match status" value="1"/>
</dbReference>
<evidence type="ECO:0000256" key="1">
    <source>
        <dbReference type="PROSITE-ProRule" id="PRU00176"/>
    </source>
</evidence>
<dbReference type="InterPro" id="IPR053260">
    <property type="entry name" value="hnRNP"/>
</dbReference>
<feature type="compositionally biased region" description="Polar residues" evidence="2">
    <location>
        <begin position="352"/>
        <end position="373"/>
    </location>
</feature>
<feature type="domain" description="RRM" evidence="3">
    <location>
        <begin position="154"/>
        <end position="231"/>
    </location>
</feature>
<feature type="domain" description="RRM" evidence="3">
    <location>
        <begin position="48"/>
        <end position="124"/>
    </location>
</feature>
<evidence type="ECO:0000256" key="2">
    <source>
        <dbReference type="SAM" id="MobiDB-lite"/>
    </source>
</evidence>
<keyword evidence="5" id="KW-1185">Reference proteome</keyword>
<proteinExistence type="predicted"/>
<evidence type="ECO:0000313" key="5">
    <source>
        <dbReference type="Proteomes" id="UP001234989"/>
    </source>
</evidence>
<protein>
    <recommendedName>
        <fullName evidence="3">RRM domain-containing protein</fullName>
    </recommendedName>
</protein>
<name>A0AAF0UJN7_SOLVR</name>
<feature type="compositionally biased region" description="Polar residues" evidence="2">
    <location>
        <begin position="394"/>
        <end position="427"/>
    </location>
</feature>
<evidence type="ECO:0000313" key="4">
    <source>
        <dbReference type="EMBL" id="WMV47452.1"/>
    </source>
</evidence>
<evidence type="ECO:0000259" key="3">
    <source>
        <dbReference type="PROSITE" id="PS50102"/>
    </source>
</evidence>
<feature type="region of interest" description="Disordered" evidence="2">
    <location>
        <begin position="352"/>
        <end position="439"/>
    </location>
</feature>
<dbReference type="Proteomes" id="UP001234989">
    <property type="component" value="Chromosome 9"/>
</dbReference>
<dbReference type="InterPro" id="IPR012677">
    <property type="entry name" value="Nucleotide-bd_a/b_plait_sf"/>
</dbReference>
<dbReference type="EMBL" id="CP133620">
    <property type="protein sequence ID" value="WMV47452.1"/>
    <property type="molecule type" value="Genomic_DNA"/>
</dbReference>
<dbReference type="PANTHER" id="PTHR48035">
    <property type="entry name" value="HETEROGENEOUS NUCLEAR RIBONUCLEOPROTEIN 1"/>
    <property type="match status" value="1"/>
</dbReference>
<dbReference type="AlphaFoldDB" id="A0AAF0UJN7"/>
<dbReference type="PROSITE" id="PS50102">
    <property type="entry name" value="RRM"/>
    <property type="match status" value="2"/>
</dbReference>
<dbReference type="Gene3D" id="3.30.70.330">
    <property type="match status" value="2"/>
</dbReference>
<dbReference type="SUPFAM" id="SSF54928">
    <property type="entry name" value="RNA-binding domain, RBD"/>
    <property type="match status" value="2"/>
</dbReference>
<dbReference type="Pfam" id="PF00076">
    <property type="entry name" value="RRM_1"/>
    <property type="match status" value="2"/>
</dbReference>
<sequence>MGGLCFSSSQEWWRKKSTENPHDYRGGGAFGLKRSRKLNLKKMDSDEGKLFVGGLGWDIKEDKLRDYFTHYGEVTHAIIMRDRVTGLSRGFAFVVFSDPSVIDAILQEKHTIDGRPVEAKRALPRAQQQSLRSRLPHASEDTRLVMRNLNNRTRKIFVGGLPSSLTEEEFCQYFQDYGNVTDKVIMFDPNTGRPRGFGFITFDSEDAVDRVLHKTFHELKNRIVEVKRALPKEANPAGNDYGGGYLGYGSSDPYRFPQPAFCGYTPYNSYGALNYGYGYGYDPYTCYSGAAGVYMNPSLASIVYGNSWPGVARSQWSSQNLGHGDFYNLNASYGASSSWGASSTRGVILSSTSTSQGHASQNNNQGNGCSIYTENEGPITDSDGNETGDRHTGSAPNSSSGEATTQAGQHEANGCNTTTVFDNSNGSPGFPDAALVSDK</sequence>
<dbReference type="SMART" id="SM00360">
    <property type="entry name" value="RRM"/>
    <property type="match status" value="2"/>
</dbReference>
<accession>A0AAF0UJN7</accession>
<gene>
    <name evidence="4" type="ORF">MTR67_040837</name>
</gene>
<dbReference type="InterPro" id="IPR000504">
    <property type="entry name" value="RRM_dom"/>
</dbReference>